<organism evidence="1">
    <name type="scientific">marine sediment metagenome</name>
    <dbReference type="NCBI Taxonomy" id="412755"/>
    <lineage>
        <taxon>unclassified sequences</taxon>
        <taxon>metagenomes</taxon>
        <taxon>ecological metagenomes</taxon>
    </lineage>
</organism>
<dbReference type="AlphaFoldDB" id="X1I608"/>
<name>X1I608_9ZZZZ</name>
<sequence>MSLCDGREGLHKEMDPSNHLVAAALEKRWNDVLIDL</sequence>
<accession>X1I608</accession>
<comment type="caution">
    <text evidence="1">The sequence shown here is derived from an EMBL/GenBank/DDBJ whole genome shotgun (WGS) entry which is preliminary data.</text>
</comment>
<protein>
    <submittedName>
        <fullName evidence="1">Uncharacterized protein</fullName>
    </submittedName>
</protein>
<reference evidence="1" key="1">
    <citation type="journal article" date="2014" name="Front. Microbiol.">
        <title>High frequency of phylogenetically diverse reductive dehalogenase-homologous genes in deep subseafloor sedimentary metagenomes.</title>
        <authorList>
            <person name="Kawai M."/>
            <person name="Futagami T."/>
            <person name="Toyoda A."/>
            <person name="Takaki Y."/>
            <person name="Nishi S."/>
            <person name="Hori S."/>
            <person name="Arai W."/>
            <person name="Tsubouchi T."/>
            <person name="Morono Y."/>
            <person name="Uchiyama I."/>
            <person name="Ito T."/>
            <person name="Fujiyama A."/>
            <person name="Inagaki F."/>
            <person name="Takami H."/>
        </authorList>
    </citation>
    <scope>NUCLEOTIDE SEQUENCE</scope>
    <source>
        <strain evidence="1">Expedition CK06-06</strain>
    </source>
</reference>
<dbReference type="EMBL" id="BARU01041660">
    <property type="protein sequence ID" value="GAH77137.1"/>
    <property type="molecule type" value="Genomic_DNA"/>
</dbReference>
<proteinExistence type="predicted"/>
<gene>
    <name evidence="1" type="ORF">S03H2_64173</name>
</gene>
<evidence type="ECO:0000313" key="1">
    <source>
        <dbReference type="EMBL" id="GAH77137.1"/>
    </source>
</evidence>
<feature type="non-terminal residue" evidence="1">
    <location>
        <position position="36"/>
    </location>
</feature>